<dbReference type="AlphaFoldDB" id="A0A5B8XV63"/>
<feature type="compositionally biased region" description="Low complexity" evidence="1">
    <location>
        <begin position="7"/>
        <end position="37"/>
    </location>
</feature>
<organism evidence="2 3">
    <name type="scientific">Microvenator marinus</name>
    <dbReference type="NCBI Taxonomy" id="2600177"/>
    <lineage>
        <taxon>Bacteria</taxon>
        <taxon>Deltaproteobacteria</taxon>
        <taxon>Bradymonadales</taxon>
        <taxon>Microvenatoraceae</taxon>
        <taxon>Microvenator</taxon>
    </lineage>
</organism>
<name>A0A5B8XV63_9DELT</name>
<accession>A0A5B8XV63</accession>
<evidence type="ECO:0000313" key="3">
    <source>
        <dbReference type="Proteomes" id="UP000321595"/>
    </source>
</evidence>
<keyword evidence="3" id="KW-1185">Reference proteome</keyword>
<sequence>MLAGWPSASAGASVPSAGAASAPSSGAPSASASEPSAAGAASSCATSCCAVSAFSSAFCAHAVEAALSKIAVKRTRFNLVIMTSIDRAYAVPRWSIRDFPCSVKRARSIWITKNTPEF</sequence>
<evidence type="ECO:0000256" key="1">
    <source>
        <dbReference type="SAM" id="MobiDB-lite"/>
    </source>
</evidence>
<protein>
    <submittedName>
        <fullName evidence="2">Uncharacterized protein</fullName>
    </submittedName>
</protein>
<gene>
    <name evidence="2" type="ORF">FRD01_17795</name>
</gene>
<dbReference type="KEGG" id="bbae:FRD01_17795"/>
<evidence type="ECO:0000313" key="2">
    <source>
        <dbReference type="EMBL" id="QED29057.1"/>
    </source>
</evidence>
<dbReference type="Proteomes" id="UP000321595">
    <property type="component" value="Chromosome"/>
</dbReference>
<proteinExistence type="predicted"/>
<dbReference type="EMBL" id="CP042467">
    <property type="protein sequence ID" value="QED29057.1"/>
    <property type="molecule type" value="Genomic_DNA"/>
</dbReference>
<feature type="region of interest" description="Disordered" evidence="1">
    <location>
        <begin position="1"/>
        <end position="37"/>
    </location>
</feature>
<reference evidence="2 3" key="1">
    <citation type="submission" date="2019-08" db="EMBL/GenBank/DDBJ databases">
        <authorList>
            <person name="Liang Q."/>
        </authorList>
    </citation>
    <scope>NUCLEOTIDE SEQUENCE [LARGE SCALE GENOMIC DNA]</scope>
    <source>
        <strain evidence="2 3">V1718</strain>
    </source>
</reference>